<accession>A0ABS7Q880</accession>
<keyword evidence="4" id="KW-0121">Carboxypeptidase</keyword>
<evidence type="ECO:0000256" key="2">
    <source>
        <dbReference type="ARBA" id="ARBA00022801"/>
    </source>
</evidence>
<dbReference type="Gene3D" id="3.50.80.20">
    <property type="entry name" value="D-Ala-D-Ala carboxypeptidase C, peptidase S13"/>
    <property type="match status" value="1"/>
</dbReference>
<keyword evidence="5" id="KW-1185">Reference proteome</keyword>
<gene>
    <name evidence="4" type="primary">dacB</name>
    <name evidence="4" type="ORF">K7862_14800</name>
</gene>
<keyword evidence="4" id="KW-0645">Protease</keyword>
<evidence type="ECO:0000256" key="1">
    <source>
        <dbReference type="ARBA" id="ARBA00006096"/>
    </source>
</evidence>
<comment type="caution">
    <text evidence="4">The sequence shown here is derived from an EMBL/GenBank/DDBJ whole genome shotgun (WGS) entry which is preliminary data.</text>
</comment>
<dbReference type="NCBIfam" id="TIGR00666">
    <property type="entry name" value="PBP4"/>
    <property type="match status" value="1"/>
</dbReference>
<proteinExistence type="inferred from homology"/>
<dbReference type="EC" id="3.4.16.4" evidence="4"/>
<dbReference type="GO" id="GO:0009002">
    <property type="term" value="F:serine-type D-Ala-D-Ala carboxypeptidase activity"/>
    <property type="evidence" value="ECO:0007669"/>
    <property type="project" value="UniProtKB-EC"/>
</dbReference>
<name>A0ABS7Q880_9ACTN</name>
<reference evidence="4 5" key="1">
    <citation type="submission" date="2021-08" db="EMBL/GenBank/DDBJ databases">
        <title>WGS of actinomycetes from Thailand.</title>
        <authorList>
            <person name="Thawai C."/>
        </authorList>
    </citation>
    <scope>NUCLEOTIDE SEQUENCE [LARGE SCALE GENOMIC DNA]</scope>
    <source>
        <strain evidence="4 5">PLK6-54</strain>
    </source>
</reference>
<comment type="similarity">
    <text evidence="1">Belongs to the peptidase S13 family.</text>
</comment>
<dbReference type="SUPFAM" id="SSF56601">
    <property type="entry name" value="beta-lactamase/transpeptidase-like"/>
    <property type="match status" value="1"/>
</dbReference>
<dbReference type="InterPro" id="IPR012338">
    <property type="entry name" value="Beta-lactam/transpept-like"/>
</dbReference>
<sequence length="438" mass="43766">MAVAAVAAAGPWESGQRTAERSYAAARDRQLAAAAHPVPTRHAAPAPPSAAPVLEPVGPAPSQAAGAGDPLAARLDQLMAGPDLGPVRTGAVIDVTTGRLLYGHRPTTATTPASITKLATAVAALGTLGPQHRLTTTVVTTAPGRVVLVGGGDPTLELGGLADDTAAALKARGTRSVRLAYDTSYFAGPALHPIGTNENLAPVTALMVREGRENDSSSGPADRYDDPAGEAAQSFAQLLRARGIAVTGAPAEGSGAGGTRLAAHVSAPLSDLVERMLTNSDNDLAEALARQVARATGRPATFAGGAAAVRAALSRYGVPIGGAVFADGSGLDHADRLSPETVARVLALAGAAGHPELRSVLTGLPVAAFTGTLASRFHGSPAAGLIRAKTGTLTGTNTIAGTTVLADGRLVAFCFMTQGAPAPLPAESTLDHLATTLT</sequence>
<organism evidence="4 5">
    <name type="scientific">Actinacidiphila acidipaludis</name>
    <dbReference type="NCBI Taxonomy" id="2873382"/>
    <lineage>
        <taxon>Bacteria</taxon>
        <taxon>Bacillati</taxon>
        <taxon>Actinomycetota</taxon>
        <taxon>Actinomycetes</taxon>
        <taxon>Kitasatosporales</taxon>
        <taxon>Streptomycetaceae</taxon>
        <taxon>Actinacidiphila</taxon>
    </lineage>
</organism>
<dbReference type="EMBL" id="JAINZZ010000015">
    <property type="protein sequence ID" value="MBY8878899.1"/>
    <property type="molecule type" value="Genomic_DNA"/>
</dbReference>
<evidence type="ECO:0000313" key="5">
    <source>
        <dbReference type="Proteomes" id="UP000778578"/>
    </source>
</evidence>
<protein>
    <submittedName>
        <fullName evidence="4">D-alanyl-D-alanine carboxypeptidase/D-alanyl-D-alanine-endopeptidase</fullName>
        <ecNumber evidence="4">3.4.16.4</ecNumber>
    </submittedName>
</protein>
<evidence type="ECO:0000256" key="3">
    <source>
        <dbReference type="SAM" id="MobiDB-lite"/>
    </source>
</evidence>
<keyword evidence="2 4" id="KW-0378">Hydrolase</keyword>
<dbReference type="Proteomes" id="UP000778578">
    <property type="component" value="Unassembled WGS sequence"/>
</dbReference>
<dbReference type="PRINTS" id="PR00922">
    <property type="entry name" value="DADACBPTASE3"/>
</dbReference>
<feature type="region of interest" description="Disordered" evidence="3">
    <location>
        <begin position="1"/>
        <end position="68"/>
    </location>
</feature>
<dbReference type="Pfam" id="PF02113">
    <property type="entry name" value="Peptidase_S13"/>
    <property type="match status" value="2"/>
</dbReference>
<dbReference type="Gene3D" id="3.40.710.10">
    <property type="entry name" value="DD-peptidase/beta-lactamase superfamily"/>
    <property type="match status" value="2"/>
</dbReference>
<dbReference type="PANTHER" id="PTHR30023:SF0">
    <property type="entry name" value="PENICILLIN-SENSITIVE CARBOXYPEPTIDASE A"/>
    <property type="match status" value="1"/>
</dbReference>
<evidence type="ECO:0000313" key="4">
    <source>
        <dbReference type="EMBL" id="MBY8878899.1"/>
    </source>
</evidence>
<dbReference type="PANTHER" id="PTHR30023">
    <property type="entry name" value="D-ALANYL-D-ALANINE CARBOXYPEPTIDASE"/>
    <property type="match status" value="1"/>
</dbReference>
<dbReference type="InterPro" id="IPR000667">
    <property type="entry name" value="Peptidase_S13"/>
</dbReference>